<keyword evidence="1" id="KW-0732">Signal</keyword>
<feature type="signal peptide" evidence="1">
    <location>
        <begin position="1"/>
        <end position="24"/>
    </location>
</feature>
<dbReference type="AlphaFoldDB" id="A0A6A4GDT8"/>
<evidence type="ECO:0000313" key="2">
    <source>
        <dbReference type="EMBL" id="KAE9383588.1"/>
    </source>
</evidence>
<name>A0A6A4GDT8_9AGAR</name>
<protein>
    <recommendedName>
        <fullName evidence="4">DNA2/NAM7 helicase helicase domain-containing protein</fullName>
    </recommendedName>
</protein>
<dbReference type="OrthoDB" id="6513042at2759"/>
<dbReference type="EMBL" id="ML770396">
    <property type="protein sequence ID" value="KAE9383588.1"/>
    <property type="molecule type" value="Genomic_DNA"/>
</dbReference>
<accession>A0A6A4GDT8</accession>
<organism evidence="2 3">
    <name type="scientific">Gymnopus androsaceus JB14</name>
    <dbReference type="NCBI Taxonomy" id="1447944"/>
    <lineage>
        <taxon>Eukaryota</taxon>
        <taxon>Fungi</taxon>
        <taxon>Dikarya</taxon>
        <taxon>Basidiomycota</taxon>
        <taxon>Agaricomycotina</taxon>
        <taxon>Agaricomycetes</taxon>
        <taxon>Agaricomycetidae</taxon>
        <taxon>Agaricales</taxon>
        <taxon>Marasmiineae</taxon>
        <taxon>Omphalotaceae</taxon>
        <taxon>Gymnopus</taxon>
    </lineage>
</organism>
<evidence type="ECO:0000256" key="1">
    <source>
        <dbReference type="SAM" id="SignalP"/>
    </source>
</evidence>
<proteinExistence type="predicted"/>
<reference evidence="2" key="1">
    <citation type="journal article" date="2019" name="Environ. Microbiol.">
        <title>Fungal ecological strategies reflected in gene transcription - a case study of two litter decomposers.</title>
        <authorList>
            <person name="Barbi F."/>
            <person name="Kohler A."/>
            <person name="Barry K."/>
            <person name="Baskaran P."/>
            <person name="Daum C."/>
            <person name="Fauchery L."/>
            <person name="Ihrmark K."/>
            <person name="Kuo A."/>
            <person name="LaButti K."/>
            <person name="Lipzen A."/>
            <person name="Morin E."/>
            <person name="Grigoriev I.V."/>
            <person name="Henrissat B."/>
            <person name="Lindahl B."/>
            <person name="Martin F."/>
        </authorList>
    </citation>
    <scope>NUCLEOTIDE SEQUENCE</scope>
    <source>
        <strain evidence="2">JB14</strain>
    </source>
</reference>
<evidence type="ECO:0000313" key="3">
    <source>
        <dbReference type="Proteomes" id="UP000799118"/>
    </source>
</evidence>
<gene>
    <name evidence="2" type="ORF">BT96DRAFT_1008992</name>
</gene>
<sequence length="135" mass="14923">MSGVVGSSRIMLSTLGLLSNPALAENGTFDIVPVEHLVMDEASQINDFEHMRISHKFRKSLQKVCFFGDPKQYIANKITVLSDPSSGIILEYDGFVASQIFRKEAVFDIYFTFSFNGSASEDLDFYALATSPSGH</sequence>
<dbReference type="Proteomes" id="UP000799118">
    <property type="component" value="Unassembled WGS sequence"/>
</dbReference>
<dbReference type="InterPro" id="IPR027417">
    <property type="entry name" value="P-loop_NTPase"/>
</dbReference>
<feature type="chain" id="PRO_5025357940" description="DNA2/NAM7 helicase helicase domain-containing protein" evidence="1">
    <location>
        <begin position="25"/>
        <end position="135"/>
    </location>
</feature>
<evidence type="ECO:0008006" key="4">
    <source>
        <dbReference type="Google" id="ProtNLM"/>
    </source>
</evidence>
<dbReference type="Gene3D" id="3.40.50.300">
    <property type="entry name" value="P-loop containing nucleotide triphosphate hydrolases"/>
    <property type="match status" value="1"/>
</dbReference>
<keyword evidence="3" id="KW-1185">Reference proteome</keyword>